<dbReference type="PANTHER" id="PTHR10492:SF94">
    <property type="entry name" value="ATP-DEPENDENT DNA HELICASE"/>
    <property type="match status" value="1"/>
</dbReference>
<keyword evidence="1" id="KW-0547">Nucleotide-binding</keyword>
<reference evidence="6" key="1">
    <citation type="submission" date="2016-02" db="EMBL/GenBank/DDBJ databases">
        <title>WGS assembly of Manihot esculenta.</title>
        <authorList>
            <person name="Bredeson J.V."/>
            <person name="Prochnik S.E."/>
            <person name="Lyons J.B."/>
            <person name="Schmutz J."/>
            <person name="Grimwood J."/>
            <person name="Vrebalov J."/>
            <person name="Bart R.S."/>
            <person name="Amuge T."/>
            <person name="Ferguson M.E."/>
            <person name="Green R."/>
            <person name="Putnam N."/>
            <person name="Stites J."/>
            <person name="Rounsley S."/>
            <person name="Rokhsar D.S."/>
        </authorList>
    </citation>
    <scope>NUCLEOTIDE SEQUENCE [LARGE SCALE GENOMIC DNA]</scope>
    <source>
        <tissue evidence="6">Leaf</tissue>
    </source>
</reference>
<comment type="catalytic activity">
    <reaction evidence="1">
        <text>ATP + H2O = ADP + phosphate + H(+)</text>
        <dbReference type="Rhea" id="RHEA:13065"/>
        <dbReference type="ChEBI" id="CHEBI:15377"/>
        <dbReference type="ChEBI" id="CHEBI:15378"/>
        <dbReference type="ChEBI" id="CHEBI:30616"/>
        <dbReference type="ChEBI" id="CHEBI:43474"/>
        <dbReference type="ChEBI" id="CHEBI:456216"/>
        <dbReference type="EC" id="5.6.2.3"/>
    </reaction>
</comment>
<feature type="transmembrane region" description="Helical" evidence="3">
    <location>
        <begin position="118"/>
        <end position="136"/>
    </location>
</feature>
<name>A0A2C9UQ53_MANES</name>
<dbReference type="GO" id="GO:0006310">
    <property type="term" value="P:DNA recombination"/>
    <property type="evidence" value="ECO:0007669"/>
    <property type="project" value="UniProtKB-KW"/>
</dbReference>
<keyword evidence="3" id="KW-1133">Transmembrane helix</keyword>
<dbReference type="Pfam" id="PF21530">
    <property type="entry name" value="Pif1_2B_dom"/>
    <property type="match status" value="1"/>
</dbReference>
<evidence type="ECO:0000256" key="1">
    <source>
        <dbReference type="RuleBase" id="RU363044"/>
    </source>
</evidence>
<keyword evidence="3" id="KW-0812">Transmembrane</keyword>
<feature type="region of interest" description="Disordered" evidence="2">
    <location>
        <begin position="1"/>
        <end position="26"/>
    </location>
</feature>
<dbReference type="GO" id="GO:0006281">
    <property type="term" value="P:DNA repair"/>
    <property type="evidence" value="ECO:0007669"/>
    <property type="project" value="UniProtKB-KW"/>
</dbReference>
<gene>
    <name evidence="6" type="ORF">MANES_13G095600</name>
</gene>
<dbReference type="PANTHER" id="PTHR10492">
    <property type="match status" value="1"/>
</dbReference>
<keyword evidence="1" id="KW-0378">Hydrolase</keyword>
<keyword evidence="1" id="KW-0347">Helicase</keyword>
<dbReference type="GO" id="GO:0005524">
    <property type="term" value="F:ATP binding"/>
    <property type="evidence" value="ECO:0007669"/>
    <property type="project" value="UniProtKB-KW"/>
</dbReference>
<dbReference type="SUPFAM" id="SSF52540">
    <property type="entry name" value="P-loop containing nucleoside triphosphate hydrolases"/>
    <property type="match status" value="2"/>
</dbReference>
<keyword evidence="1" id="KW-0067">ATP-binding</keyword>
<proteinExistence type="inferred from homology"/>
<protein>
    <recommendedName>
        <fullName evidence="1">ATP-dependent DNA helicase</fullName>
        <ecNumber evidence="1">5.6.2.3</ecNumber>
    </recommendedName>
</protein>
<evidence type="ECO:0000256" key="2">
    <source>
        <dbReference type="SAM" id="MobiDB-lite"/>
    </source>
</evidence>
<keyword evidence="3" id="KW-0472">Membrane</keyword>
<sequence>MAETKPKIKKEMKKRCGHLQSQHGKNIKNYDLPNIEEDQTHQSIKHSREITDEMVVEILEEVINAIQKLNIKQLHAYRIFLRRVDLNSSGVFFMDGLGGTGKTFLYHVLLVYVRSMGMIALAGATSGVAASIILGGRTTHSRFSILLSPTESSIVGNGEELEIKEGNIRIPEEMVAKYENENSCEEALIDAVYPSLEENARLAQYMTNRAILATKNEYVNSFNEKMINIFPSESNIYTSFDEAVDDANNYYQEKFLNTLLPNELSPHKLEFKMNCPIILLRNLDPSNGLCNGTIIVHISFKKNVIYAEIISRKHGKQVLLPRISLSPTENERYPFYFKIKQFLVRLYFTMTINEA</sequence>
<dbReference type="GO" id="GO:0000723">
    <property type="term" value="P:telomere maintenance"/>
    <property type="evidence" value="ECO:0007669"/>
    <property type="project" value="InterPro"/>
</dbReference>
<dbReference type="InterPro" id="IPR049163">
    <property type="entry name" value="Pif1-like_2B_dom"/>
</dbReference>
<feature type="domain" description="DNA helicase Pif1-like DEAD-box helicase" evidence="4">
    <location>
        <begin position="68"/>
        <end position="155"/>
    </location>
</feature>
<dbReference type="InterPro" id="IPR010285">
    <property type="entry name" value="DNA_helicase_pif1-like_DEAD"/>
</dbReference>
<dbReference type="InterPro" id="IPR027417">
    <property type="entry name" value="P-loop_NTPase"/>
</dbReference>
<evidence type="ECO:0000256" key="3">
    <source>
        <dbReference type="SAM" id="Phobius"/>
    </source>
</evidence>
<evidence type="ECO:0000259" key="4">
    <source>
        <dbReference type="Pfam" id="PF05970"/>
    </source>
</evidence>
<dbReference type="GO" id="GO:0043139">
    <property type="term" value="F:5'-3' DNA helicase activity"/>
    <property type="evidence" value="ECO:0007669"/>
    <property type="project" value="UniProtKB-EC"/>
</dbReference>
<comment type="similarity">
    <text evidence="1">Belongs to the helicase family.</text>
</comment>
<organism evidence="6">
    <name type="scientific">Manihot esculenta</name>
    <name type="common">Cassava</name>
    <name type="synonym">Jatropha manihot</name>
    <dbReference type="NCBI Taxonomy" id="3983"/>
    <lineage>
        <taxon>Eukaryota</taxon>
        <taxon>Viridiplantae</taxon>
        <taxon>Streptophyta</taxon>
        <taxon>Embryophyta</taxon>
        <taxon>Tracheophyta</taxon>
        <taxon>Spermatophyta</taxon>
        <taxon>Magnoliopsida</taxon>
        <taxon>eudicotyledons</taxon>
        <taxon>Gunneridae</taxon>
        <taxon>Pentapetalae</taxon>
        <taxon>rosids</taxon>
        <taxon>fabids</taxon>
        <taxon>Malpighiales</taxon>
        <taxon>Euphorbiaceae</taxon>
        <taxon>Crotonoideae</taxon>
        <taxon>Manihoteae</taxon>
        <taxon>Manihot</taxon>
    </lineage>
</organism>
<feature type="domain" description="DNA helicase Pif1-like 2B" evidence="5">
    <location>
        <begin position="254"/>
        <end position="295"/>
    </location>
</feature>
<dbReference type="EC" id="5.6.2.3" evidence="1"/>
<keyword evidence="1" id="KW-0227">DNA damage</keyword>
<keyword evidence="1" id="KW-0233">DNA recombination</keyword>
<dbReference type="Pfam" id="PF05970">
    <property type="entry name" value="PIF1"/>
    <property type="match status" value="1"/>
</dbReference>
<evidence type="ECO:0000313" key="6">
    <source>
        <dbReference type="EMBL" id="OAY33432.1"/>
    </source>
</evidence>
<dbReference type="EMBL" id="CM004399">
    <property type="protein sequence ID" value="OAY33432.1"/>
    <property type="molecule type" value="Genomic_DNA"/>
</dbReference>
<accession>A0A2C9UQ53</accession>
<comment type="cofactor">
    <cofactor evidence="1">
        <name>Mg(2+)</name>
        <dbReference type="ChEBI" id="CHEBI:18420"/>
    </cofactor>
</comment>
<dbReference type="STRING" id="3983.A0A2C9UQ53"/>
<keyword evidence="1" id="KW-0234">DNA repair</keyword>
<dbReference type="GO" id="GO:0016887">
    <property type="term" value="F:ATP hydrolysis activity"/>
    <property type="evidence" value="ECO:0007669"/>
    <property type="project" value="RHEA"/>
</dbReference>
<evidence type="ECO:0000259" key="5">
    <source>
        <dbReference type="Pfam" id="PF21530"/>
    </source>
</evidence>
<feature type="compositionally biased region" description="Basic residues" evidence="2">
    <location>
        <begin position="7"/>
        <end position="17"/>
    </location>
</feature>
<dbReference type="AlphaFoldDB" id="A0A2C9UQ53"/>
<dbReference type="Gene3D" id="3.40.50.300">
    <property type="entry name" value="P-loop containing nucleotide triphosphate hydrolases"/>
    <property type="match status" value="1"/>
</dbReference>